<feature type="region of interest" description="Disordered" evidence="1">
    <location>
        <begin position="78"/>
        <end position="113"/>
    </location>
</feature>
<keyword evidence="2" id="KW-0732">Signal</keyword>
<protein>
    <submittedName>
        <fullName evidence="3">DUF4177 domain-containing protein</fullName>
    </submittedName>
</protein>
<evidence type="ECO:0000313" key="3">
    <source>
        <dbReference type="EMBL" id="MCI1188550.1"/>
    </source>
</evidence>
<evidence type="ECO:0000256" key="1">
    <source>
        <dbReference type="SAM" id="MobiDB-lite"/>
    </source>
</evidence>
<accession>A0A9X1VH80</accession>
<dbReference type="Proteomes" id="UP001139193">
    <property type="component" value="Unassembled WGS sequence"/>
</dbReference>
<comment type="caution">
    <text evidence="3">The sequence shown here is derived from an EMBL/GenBank/DDBJ whole genome shotgun (WGS) entry which is preliminary data.</text>
</comment>
<proteinExistence type="predicted"/>
<feature type="compositionally biased region" description="Low complexity" evidence="1">
    <location>
        <begin position="81"/>
        <end position="103"/>
    </location>
</feature>
<name>A0A9X1VH80_9BACT</name>
<keyword evidence="4" id="KW-1185">Reference proteome</keyword>
<evidence type="ECO:0000256" key="2">
    <source>
        <dbReference type="SAM" id="SignalP"/>
    </source>
</evidence>
<reference evidence="3" key="1">
    <citation type="submission" date="2022-03" db="EMBL/GenBank/DDBJ databases">
        <title>Bacterial whole genome sequence for Hymenobacter sp. DH14.</title>
        <authorList>
            <person name="Le V."/>
        </authorList>
    </citation>
    <scope>NUCLEOTIDE SEQUENCE</scope>
    <source>
        <strain evidence="3">DH14</strain>
    </source>
</reference>
<feature type="chain" id="PRO_5040955087" evidence="2">
    <location>
        <begin position="26"/>
        <end position="179"/>
    </location>
</feature>
<dbReference type="RefSeq" id="WP_241936802.1">
    <property type="nucleotide sequence ID" value="NZ_JALBGC010000003.1"/>
</dbReference>
<organism evidence="3 4">
    <name type="scientific">Hymenobacter cyanobacteriorum</name>
    <dbReference type="NCBI Taxonomy" id="2926463"/>
    <lineage>
        <taxon>Bacteria</taxon>
        <taxon>Pseudomonadati</taxon>
        <taxon>Bacteroidota</taxon>
        <taxon>Cytophagia</taxon>
        <taxon>Cytophagales</taxon>
        <taxon>Hymenobacteraceae</taxon>
        <taxon>Hymenobacter</taxon>
    </lineage>
</organism>
<sequence>MLKSLLLPLFLLLATLLAVPGCAQKGPPVVYMQIFFEGPNWLAGREVLHYTPAFKGKTGELVAEGADTQEVSPMRFMQGPTRTTYGSSTSGTTVTTDKGTFVTDADGKTHQQTEEDIRKENQVEQDNMNRGLQLLEKRARLAREALTKALNEAAADGWEVVQMTATGTSGSLVYLLRKR</sequence>
<dbReference type="EMBL" id="JALBGC010000003">
    <property type="protein sequence ID" value="MCI1188550.1"/>
    <property type="molecule type" value="Genomic_DNA"/>
</dbReference>
<gene>
    <name evidence="3" type="ORF">MON38_14060</name>
</gene>
<feature type="signal peptide" evidence="2">
    <location>
        <begin position="1"/>
        <end position="25"/>
    </location>
</feature>
<evidence type="ECO:0000313" key="4">
    <source>
        <dbReference type="Proteomes" id="UP001139193"/>
    </source>
</evidence>
<dbReference type="AlphaFoldDB" id="A0A9X1VH80"/>